<comment type="caution">
    <text evidence="7">The sequence shown here is derived from an EMBL/GenBank/DDBJ whole genome shotgun (WGS) entry which is preliminary data.</text>
</comment>
<dbReference type="PANTHER" id="PTHR30055">
    <property type="entry name" value="HTH-TYPE TRANSCRIPTIONAL REGULATOR RUTR"/>
    <property type="match status" value="1"/>
</dbReference>
<dbReference type="InterPro" id="IPR009057">
    <property type="entry name" value="Homeodomain-like_sf"/>
</dbReference>
<dbReference type="SUPFAM" id="SSF48498">
    <property type="entry name" value="Tetracyclin repressor-like, C-terminal domain"/>
    <property type="match status" value="1"/>
</dbReference>
<dbReference type="Pfam" id="PF00440">
    <property type="entry name" value="TetR_N"/>
    <property type="match status" value="1"/>
</dbReference>
<dbReference type="PROSITE" id="PS50977">
    <property type="entry name" value="HTH_TETR_2"/>
    <property type="match status" value="1"/>
</dbReference>
<evidence type="ECO:0000313" key="8">
    <source>
        <dbReference type="Proteomes" id="UP000193335"/>
    </source>
</evidence>
<name>A0A1Y2JG57_BRAJP</name>
<feature type="compositionally biased region" description="Basic residues" evidence="5">
    <location>
        <begin position="204"/>
        <end position="222"/>
    </location>
</feature>
<evidence type="ECO:0000256" key="4">
    <source>
        <dbReference type="PROSITE-ProRule" id="PRU00335"/>
    </source>
</evidence>
<dbReference type="SUPFAM" id="SSF46689">
    <property type="entry name" value="Homeodomain-like"/>
    <property type="match status" value="1"/>
</dbReference>
<dbReference type="InterPro" id="IPR050109">
    <property type="entry name" value="HTH-type_TetR-like_transc_reg"/>
</dbReference>
<feature type="DNA-binding region" description="H-T-H motif" evidence="4">
    <location>
        <begin position="44"/>
        <end position="63"/>
    </location>
</feature>
<dbReference type="EMBL" id="NAFL01000272">
    <property type="protein sequence ID" value="OSJ27847.1"/>
    <property type="molecule type" value="Genomic_DNA"/>
</dbReference>
<evidence type="ECO:0000256" key="2">
    <source>
        <dbReference type="ARBA" id="ARBA00023125"/>
    </source>
</evidence>
<proteinExistence type="predicted"/>
<keyword evidence="3" id="KW-0804">Transcription</keyword>
<evidence type="ECO:0000256" key="5">
    <source>
        <dbReference type="SAM" id="MobiDB-lite"/>
    </source>
</evidence>
<accession>A0A1Y2JG57</accession>
<evidence type="ECO:0000313" key="7">
    <source>
        <dbReference type="EMBL" id="OSJ27847.1"/>
    </source>
</evidence>
<gene>
    <name evidence="7" type="ORF">BSZ19_31885</name>
</gene>
<dbReference type="AlphaFoldDB" id="A0A1Y2JG57"/>
<sequence>MIYITVMDDQTDQIRKPRADAVRNRERVLEAAKIVFNAGGPEASLEAVAKRAGVGIGTLYRHFPTREDLFEAVYRREVEQLSELAEQLKNAKDPVDALRRWLRSNVEFVATKKGMSAALALTFQSSSELAAFSMDRLTKAIGSLLDRAVAAGQMRGDVSPEDLLRALVGMCYMHDQPGWQSSVLRMLDVFVDGLRVQPAGKSGTKAKARAAKPAKPAVKRKR</sequence>
<dbReference type="InterPro" id="IPR001647">
    <property type="entry name" value="HTH_TetR"/>
</dbReference>
<protein>
    <submittedName>
        <fullName evidence="7">TetR family transcriptional regulator</fullName>
    </submittedName>
</protein>
<dbReference type="Pfam" id="PF21597">
    <property type="entry name" value="TetR_C_43"/>
    <property type="match status" value="1"/>
</dbReference>
<evidence type="ECO:0000256" key="3">
    <source>
        <dbReference type="ARBA" id="ARBA00023163"/>
    </source>
</evidence>
<dbReference type="Proteomes" id="UP000193335">
    <property type="component" value="Unassembled WGS sequence"/>
</dbReference>
<dbReference type="InterPro" id="IPR036271">
    <property type="entry name" value="Tet_transcr_reg_TetR-rel_C_sf"/>
</dbReference>
<evidence type="ECO:0000259" key="6">
    <source>
        <dbReference type="PROSITE" id="PS50977"/>
    </source>
</evidence>
<dbReference type="PANTHER" id="PTHR30055:SF234">
    <property type="entry name" value="HTH-TYPE TRANSCRIPTIONAL REGULATOR BETI"/>
    <property type="match status" value="1"/>
</dbReference>
<feature type="region of interest" description="Disordered" evidence="5">
    <location>
        <begin position="199"/>
        <end position="222"/>
    </location>
</feature>
<reference evidence="7 8" key="1">
    <citation type="submission" date="2017-03" db="EMBL/GenBank/DDBJ databases">
        <title>Whole genome sequences of fourteen strains of Bradyrhizobium canariense and one strain of Bradyrhizobium japonicum isolated from Lupinus (Papilionoideae: Genisteae) species in Algeria.</title>
        <authorList>
            <person name="Crovadore J."/>
            <person name="Chekireb D."/>
            <person name="Brachmann A."/>
            <person name="Chablais R."/>
            <person name="Cochard B."/>
            <person name="Lefort F."/>
        </authorList>
    </citation>
    <scope>NUCLEOTIDE SEQUENCE [LARGE SCALE GENOMIC DNA]</scope>
    <source>
        <strain evidence="7 8">UBMA197</strain>
    </source>
</reference>
<dbReference type="GO" id="GO:0000976">
    <property type="term" value="F:transcription cis-regulatory region binding"/>
    <property type="evidence" value="ECO:0007669"/>
    <property type="project" value="TreeGrafter"/>
</dbReference>
<dbReference type="InterPro" id="IPR049445">
    <property type="entry name" value="TetR_SbtR-like_C"/>
</dbReference>
<keyword evidence="1" id="KW-0805">Transcription regulation</keyword>
<organism evidence="7 8">
    <name type="scientific">Bradyrhizobium japonicum</name>
    <dbReference type="NCBI Taxonomy" id="375"/>
    <lineage>
        <taxon>Bacteria</taxon>
        <taxon>Pseudomonadati</taxon>
        <taxon>Pseudomonadota</taxon>
        <taxon>Alphaproteobacteria</taxon>
        <taxon>Hyphomicrobiales</taxon>
        <taxon>Nitrobacteraceae</taxon>
        <taxon>Bradyrhizobium</taxon>
    </lineage>
</organism>
<feature type="domain" description="HTH tetR-type" evidence="6">
    <location>
        <begin position="22"/>
        <end position="81"/>
    </location>
</feature>
<dbReference type="PRINTS" id="PR00455">
    <property type="entry name" value="HTHTETR"/>
</dbReference>
<dbReference type="GO" id="GO:0003700">
    <property type="term" value="F:DNA-binding transcription factor activity"/>
    <property type="evidence" value="ECO:0007669"/>
    <property type="project" value="TreeGrafter"/>
</dbReference>
<evidence type="ECO:0000256" key="1">
    <source>
        <dbReference type="ARBA" id="ARBA00023015"/>
    </source>
</evidence>
<keyword evidence="2 4" id="KW-0238">DNA-binding</keyword>
<dbReference type="Gene3D" id="1.10.357.10">
    <property type="entry name" value="Tetracycline Repressor, domain 2"/>
    <property type="match status" value="1"/>
</dbReference>